<reference evidence="1" key="1">
    <citation type="journal article" date="2018" name="Genome Res.">
        <title>The genomic architecture and molecular evolution of ant odorant receptors.</title>
        <authorList>
            <person name="McKenzie S.K."/>
            <person name="Kronauer D.J.C."/>
        </authorList>
    </citation>
    <scope>NUCLEOTIDE SEQUENCE [LARGE SCALE GENOMIC DNA]</scope>
    <source>
        <strain evidence="1">Clonal line C1</strain>
    </source>
</reference>
<dbReference type="AlphaFoldDB" id="A0A3L8DIP5"/>
<name>A0A3L8DIP5_OOCBI</name>
<protein>
    <submittedName>
        <fullName evidence="1">Uncharacterized protein</fullName>
    </submittedName>
</protein>
<accession>A0A3L8DIP5</accession>
<comment type="caution">
    <text evidence="1">The sequence shown here is derived from an EMBL/GenBank/DDBJ whole genome shotgun (WGS) entry which is preliminary data.</text>
</comment>
<dbReference type="EMBL" id="QOIP01000007">
    <property type="protein sequence ID" value="RLU20013.1"/>
    <property type="molecule type" value="Genomic_DNA"/>
</dbReference>
<dbReference type="Proteomes" id="UP000279307">
    <property type="component" value="Chromosome 7"/>
</dbReference>
<evidence type="ECO:0000313" key="1">
    <source>
        <dbReference type="EMBL" id="RLU20013.1"/>
    </source>
</evidence>
<organism evidence="1">
    <name type="scientific">Ooceraea biroi</name>
    <name type="common">Clonal raider ant</name>
    <name type="synonym">Cerapachys biroi</name>
    <dbReference type="NCBI Taxonomy" id="2015173"/>
    <lineage>
        <taxon>Eukaryota</taxon>
        <taxon>Metazoa</taxon>
        <taxon>Ecdysozoa</taxon>
        <taxon>Arthropoda</taxon>
        <taxon>Hexapoda</taxon>
        <taxon>Insecta</taxon>
        <taxon>Pterygota</taxon>
        <taxon>Neoptera</taxon>
        <taxon>Endopterygota</taxon>
        <taxon>Hymenoptera</taxon>
        <taxon>Apocrita</taxon>
        <taxon>Aculeata</taxon>
        <taxon>Formicoidea</taxon>
        <taxon>Formicidae</taxon>
        <taxon>Dorylinae</taxon>
        <taxon>Ooceraea</taxon>
    </lineage>
</organism>
<proteinExistence type="predicted"/>
<gene>
    <name evidence="1" type="ORF">DMN91_006619</name>
</gene>
<dbReference type="OrthoDB" id="7689485at2759"/>
<reference evidence="1" key="2">
    <citation type="submission" date="2018-07" db="EMBL/GenBank/DDBJ databases">
        <authorList>
            <person name="Mckenzie S.K."/>
            <person name="Kronauer D.J.C."/>
        </authorList>
    </citation>
    <scope>NUCLEOTIDE SEQUENCE</scope>
    <source>
        <strain evidence="1">Clonal line C1</strain>
    </source>
</reference>
<sequence length="304" mass="35603">MAFFRSKLQIFVLFSPNNKYNLFLRQQPWHYVKSILYSKKTISDDCNGSYGRSKQVLSKGRHQNESRREYFCSSQGRSSTKVKRKQTNCKQQKQKLTLWERLFGPGPRKSWPDSSTCRLAYRQRRQIREKDPRLLDPRHQATPGDVLIYTDKPICSLRKQKSMEAQPKPPPEFKAPTAVLLSRMMLEGFDRKGDNCEGKKVTLTFRKPYDEMKPPSEKITKYYRNNVRSENIKSCEEPTHGISIQMSVAATRDSTIKILRQAMEKEDVQARSRIEQLKLLVNDKMFKSRRASSLSRTNPKNRLD</sequence>